<organism evidence="3 4">
    <name type="scientific">Sphingomonas sinipercae</name>
    <dbReference type="NCBI Taxonomy" id="2714944"/>
    <lineage>
        <taxon>Bacteria</taxon>
        <taxon>Pseudomonadati</taxon>
        <taxon>Pseudomonadota</taxon>
        <taxon>Alphaproteobacteria</taxon>
        <taxon>Sphingomonadales</taxon>
        <taxon>Sphingomonadaceae</taxon>
        <taxon>Sphingomonas</taxon>
    </lineage>
</organism>
<sequence length="237" mass="25036">MTHRHTLIFFAAAGLTSAALLLPTSGLLAQNWTTVTNDRYPIVTGSGRVVQQVRPVSAYQRVETAGSADVQIRFGPRPSLMIAADDNILPLLTTQVRNGTLHLGNRGSFRMRGPIRVWITTPSLDSFESSGSGQVTINGVNNRRLALTFNGSGGVQATGRTGNLSLDIHGSGRAALAGLVAQNAKVGLYGSGDATVRTPGTLDAQVFGSGTIRYVGRPSNLRQQRFGSGRIIPANRG</sequence>
<feature type="domain" description="Putative auto-transporter adhesin head GIN" evidence="2">
    <location>
        <begin position="59"/>
        <end position="218"/>
    </location>
</feature>
<dbReference type="PANTHER" id="PTHR39200:SF1">
    <property type="entry name" value="AUTO-TRANSPORTER ADHESIN HEAD GIN DOMAIN-CONTAINING PROTEIN-RELATED"/>
    <property type="match status" value="1"/>
</dbReference>
<accession>A0A6G7ZP70</accession>
<dbReference type="AlphaFoldDB" id="A0A6G7ZP70"/>
<evidence type="ECO:0000256" key="1">
    <source>
        <dbReference type="SAM" id="SignalP"/>
    </source>
</evidence>
<dbReference type="Proteomes" id="UP000502502">
    <property type="component" value="Chromosome"/>
</dbReference>
<evidence type="ECO:0000259" key="2">
    <source>
        <dbReference type="Pfam" id="PF10988"/>
    </source>
</evidence>
<feature type="chain" id="PRO_5026236974" evidence="1">
    <location>
        <begin position="30"/>
        <end position="237"/>
    </location>
</feature>
<feature type="signal peptide" evidence="1">
    <location>
        <begin position="1"/>
        <end position="29"/>
    </location>
</feature>
<name>A0A6G7ZP70_9SPHN</name>
<dbReference type="KEGG" id="ssin:G7078_08015"/>
<proteinExistence type="predicted"/>
<dbReference type="InterPro" id="IPR021255">
    <property type="entry name" value="DUF2807"/>
</dbReference>
<dbReference type="Pfam" id="PF10988">
    <property type="entry name" value="DUF2807"/>
    <property type="match status" value="1"/>
</dbReference>
<keyword evidence="4" id="KW-1185">Reference proteome</keyword>
<dbReference type="RefSeq" id="WP_166094844.1">
    <property type="nucleotide sequence ID" value="NZ_CP049871.1"/>
</dbReference>
<gene>
    <name evidence="3" type="ORF">G7078_08015</name>
</gene>
<keyword evidence="1" id="KW-0732">Signal</keyword>
<protein>
    <submittedName>
        <fullName evidence="3">DUF2807 domain-containing protein</fullName>
    </submittedName>
</protein>
<reference evidence="3 4" key="1">
    <citation type="submission" date="2020-03" db="EMBL/GenBank/DDBJ databases">
        <title>Sphingomonas sp. nov., isolated from fish.</title>
        <authorList>
            <person name="Hyun D.-W."/>
            <person name="Bae J.-W."/>
        </authorList>
    </citation>
    <scope>NUCLEOTIDE SEQUENCE [LARGE SCALE GENOMIC DNA]</scope>
    <source>
        <strain evidence="3 4">HDW15C</strain>
    </source>
</reference>
<dbReference type="PANTHER" id="PTHR39200">
    <property type="entry name" value="HYPOTHETICAL EXPORTED PROTEIN"/>
    <property type="match status" value="1"/>
</dbReference>
<dbReference type="EMBL" id="CP049871">
    <property type="protein sequence ID" value="QIL02733.1"/>
    <property type="molecule type" value="Genomic_DNA"/>
</dbReference>
<evidence type="ECO:0000313" key="3">
    <source>
        <dbReference type="EMBL" id="QIL02733.1"/>
    </source>
</evidence>
<dbReference type="Gene3D" id="2.160.20.120">
    <property type="match status" value="1"/>
</dbReference>
<evidence type="ECO:0000313" key="4">
    <source>
        <dbReference type="Proteomes" id="UP000502502"/>
    </source>
</evidence>